<feature type="domain" description="RCC1-like" evidence="5">
    <location>
        <begin position="2"/>
        <end position="383"/>
    </location>
</feature>
<feature type="repeat" description="RCC1" evidence="3">
    <location>
        <begin position="106"/>
        <end position="158"/>
    </location>
</feature>
<evidence type="ECO:0000313" key="6">
    <source>
        <dbReference type="EMBL" id="KXS15343.1"/>
    </source>
</evidence>
<evidence type="ECO:0000313" key="7">
    <source>
        <dbReference type="Proteomes" id="UP000070544"/>
    </source>
</evidence>
<sequence length="455" mass="48245">MGSLGLLDDDDDPLSNTEGRPRKLVDMENKGIVDVIAGGLSSMAIGVDEAGKQTLFTWGCNDHGCLGRSKDKKDYLPYPAEGLDGVDKIVQVVSGDNVSLVLTEFGEVYGTGTWRDANGIYGFLEPGEITSTFTKIPGLSNIISIAIGNNHATAVDASGKVSSWVIGEHGALGRRIIGRHKGAASLLPRRVNWNRQVRFSAVYSGGDHTFLVSGDRTKLYAFGLNGYGQLGVGDVEDFYETPLEVDELPAGVKIKMCAAGEFHSMVLLEDGRLFAFGRNDDFQCGVASRPFSYIDKYNAPKTSVILVPTPTHVDGFGGEAVSFVACGSRYTVAITGSGKLFGWGLNQLGNLGTRDEETREVPTHIPLQDRRALAVACGGNHAIWLLGERPGQDPVGLAVVPSRAASVDGDALEGSAGSEEDQSAPVVPSMVEAQADTASESGEGLRKKPRAARKG</sequence>
<dbReference type="Proteomes" id="UP000070544">
    <property type="component" value="Unassembled WGS sequence"/>
</dbReference>
<dbReference type="OrthoDB" id="61110at2759"/>
<evidence type="ECO:0000256" key="3">
    <source>
        <dbReference type="PROSITE-ProRule" id="PRU00235"/>
    </source>
</evidence>
<dbReference type="InterPro" id="IPR058923">
    <property type="entry name" value="RCC1-like_dom"/>
</dbReference>
<evidence type="ECO:0000256" key="2">
    <source>
        <dbReference type="ARBA" id="ARBA00022737"/>
    </source>
</evidence>
<dbReference type="GO" id="GO:0005737">
    <property type="term" value="C:cytoplasm"/>
    <property type="evidence" value="ECO:0007669"/>
    <property type="project" value="TreeGrafter"/>
</dbReference>
<accession>A0A139AG06</accession>
<feature type="region of interest" description="Disordered" evidence="4">
    <location>
        <begin position="1"/>
        <end position="21"/>
    </location>
</feature>
<feature type="repeat" description="RCC1" evidence="3">
    <location>
        <begin position="271"/>
        <end position="337"/>
    </location>
</feature>
<feature type="repeat" description="RCC1" evidence="3">
    <location>
        <begin position="217"/>
        <end position="270"/>
    </location>
</feature>
<dbReference type="PRINTS" id="PR00633">
    <property type="entry name" value="RCCNDNSATION"/>
</dbReference>
<dbReference type="InterPro" id="IPR051553">
    <property type="entry name" value="Ran_GTPase-activating"/>
</dbReference>
<feature type="repeat" description="RCC1" evidence="3">
    <location>
        <begin position="338"/>
        <end position="388"/>
    </location>
</feature>
<evidence type="ECO:0000259" key="5">
    <source>
        <dbReference type="Pfam" id="PF25390"/>
    </source>
</evidence>
<keyword evidence="2" id="KW-0677">Repeat</keyword>
<dbReference type="InterPro" id="IPR009091">
    <property type="entry name" value="RCC1/BLIP-II"/>
</dbReference>
<dbReference type="PROSITE" id="PS00626">
    <property type="entry name" value="RCC1_2"/>
    <property type="match status" value="1"/>
</dbReference>
<dbReference type="InterPro" id="IPR000408">
    <property type="entry name" value="Reg_chr_condens"/>
</dbReference>
<dbReference type="EMBL" id="KQ965762">
    <property type="protein sequence ID" value="KXS15343.1"/>
    <property type="molecule type" value="Genomic_DNA"/>
</dbReference>
<keyword evidence="1" id="KW-0344">Guanine-nucleotide releasing factor</keyword>
<gene>
    <name evidence="6" type="ORF">M427DRAFT_135085</name>
</gene>
<keyword evidence="7" id="KW-1185">Reference proteome</keyword>
<feature type="repeat" description="RCC1" evidence="3">
    <location>
        <begin position="159"/>
        <end position="215"/>
    </location>
</feature>
<name>A0A139AG06_GONPJ</name>
<dbReference type="GO" id="GO:0005085">
    <property type="term" value="F:guanyl-nucleotide exchange factor activity"/>
    <property type="evidence" value="ECO:0007669"/>
    <property type="project" value="TreeGrafter"/>
</dbReference>
<dbReference type="AlphaFoldDB" id="A0A139AG06"/>
<proteinExistence type="predicted"/>
<dbReference type="PROSITE" id="PS50012">
    <property type="entry name" value="RCC1_3"/>
    <property type="match status" value="6"/>
</dbReference>
<dbReference type="Pfam" id="PF25390">
    <property type="entry name" value="WD40_RLD"/>
    <property type="match status" value="1"/>
</dbReference>
<dbReference type="Gene3D" id="2.130.10.30">
    <property type="entry name" value="Regulator of chromosome condensation 1/beta-lactamase-inhibitor protein II"/>
    <property type="match status" value="1"/>
</dbReference>
<dbReference type="PANTHER" id="PTHR45982">
    <property type="entry name" value="REGULATOR OF CHROMOSOME CONDENSATION"/>
    <property type="match status" value="1"/>
</dbReference>
<evidence type="ECO:0000256" key="1">
    <source>
        <dbReference type="ARBA" id="ARBA00022658"/>
    </source>
</evidence>
<organism evidence="6 7">
    <name type="scientific">Gonapodya prolifera (strain JEL478)</name>
    <name type="common">Monoblepharis prolifera</name>
    <dbReference type="NCBI Taxonomy" id="1344416"/>
    <lineage>
        <taxon>Eukaryota</taxon>
        <taxon>Fungi</taxon>
        <taxon>Fungi incertae sedis</taxon>
        <taxon>Chytridiomycota</taxon>
        <taxon>Chytridiomycota incertae sedis</taxon>
        <taxon>Monoblepharidomycetes</taxon>
        <taxon>Monoblepharidales</taxon>
        <taxon>Gonapodyaceae</taxon>
        <taxon>Gonapodya</taxon>
    </lineage>
</organism>
<dbReference type="SUPFAM" id="SSF50985">
    <property type="entry name" value="RCC1/BLIP-II"/>
    <property type="match status" value="1"/>
</dbReference>
<dbReference type="STRING" id="1344416.A0A139AG06"/>
<protein>
    <submittedName>
        <fullName evidence="6">RCC1/BLIP-II protein</fullName>
    </submittedName>
</protein>
<feature type="repeat" description="RCC1" evidence="3">
    <location>
        <begin position="53"/>
        <end position="105"/>
    </location>
</feature>
<evidence type="ECO:0000256" key="4">
    <source>
        <dbReference type="SAM" id="MobiDB-lite"/>
    </source>
</evidence>
<dbReference type="OMA" id="GSFNHAD"/>
<feature type="region of interest" description="Disordered" evidence="4">
    <location>
        <begin position="408"/>
        <end position="455"/>
    </location>
</feature>
<reference evidence="6 7" key="1">
    <citation type="journal article" date="2015" name="Genome Biol. Evol.">
        <title>Phylogenomic analyses indicate that early fungi evolved digesting cell walls of algal ancestors of land plants.</title>
        <authorList>
            <person name="Chang Y."/>
            <person name="Wang S."/>
            <person name="Sekimoto S."/>
            <person name="Aerts A.L."/>
            <person name="Choi C."/>
            <person name="Clum A."/>
            <person name="LaButti K.M."/>
            <person name="Lindquist E.A."/>
            <person name="Yee Ngan C."/>
            <person name="Ohm R.A."/>
            <person name="Salamov A.A."/>
            <person name="Grigoriev I.V."/>
            <person name="Spatafora J.W."/>
            <person name="Berbee M.L."/>
        </authorList>
    </citation>
    <scope>NUCLEOTIDE SEQUENCE [LARGE SCALE GENOMIC DNA]</scope>
    <source>
        <strain evidence="6 7">JEL478</strain>
    </source>
</reference>
<dbReference type="PANTHER" id="PTHR45982:SF1">
    <property type="entry name" value="REGULATOR OF CHROMOSOME CONDENSATION"/>
    <property type="match status" value="1"/>
</dbReference>